<evidence type="ECO:0008006" key="3">
    <source>
        <dbReference type="Google" id="ProtNLM"/>
    </source>
</evidence>
<gene>
    <name evidence="1" type="ORF">QP029_04240</name>
</gene>
<reference evidence="1 2" key="1">
    <citation type="submission" date="2023-05" db="EMBL/GenBank/DDBJ databases">
        <title>Corynebacterium suedekumii sp. nov. and Corynebacterium breve sp. nov. isolated from raw cow's milk.</title>
        <authorList>
            <person name="Baer M.K."/>
            <person name="Mehl L."/>
            <person name="Hellmuth R."/>
            <person name="Marke G."/>
            <person name="Lipski A."/>
        </authorList>
    </citation>
    <scope>NUCLEOTIDE SEQUENCE [LARGE SCALE GENOMIC DNA]</scope>
    <source>
        <strain evidence="1 2">LM112</strain>
    </source>
</reference>
<proteinExistence type="predicted"/>
<sequence>MYVPDVDHIASQRLTPYLSHAHGDPNRAMELYLLDRKLSAAVFFEIGIVEVALRNAIDRALVGKYGPDWPGNMALPVDRRTTENICEAWAQLPGSFTRERCTSGTMSGRLLAANMFRTWSNLPDEGTTTGLAAPRDRADHDLIWDRPTLLAAFPGSSLEAGGQGVQLTRKWVFDVVKEVHVLRNRIAHHEALINGYSMPGMKDPSGHPLRRSIEEGLAACRTLARIIDHHLEEFLTNDSTAEKALADLRSAAHA</sequence>
<dbReference type="RefSeq" id="WP_284875598.1">
    <property type="nucleotide sequence ID" value="NZ_CP126970.1"/>
</dbReference>
<dbReference type="EMBL" id="CP126970">
    <property type="protein sequence ID" value="WIM71023.1"/>
    <property type="molecule type" value="Genomic_DNA"/>
</dbReference>
<dbReference type="Proteomes" id="UP001238805">
    <property type="component" value="Chromosome"/>
</dbReference>
<protein>
    <recommendedName>
        <fullName evidence="3">Abi-like protein</fullName>
    </recommendedName>
</protein>
<organism evidence="1 2">
    <name type="scientific">Corynebacterium suedekumii</name>
    <dbReference type="NCBI Taxonomy" id="3049801"/>
    <lineage>
        <taxon>Bacteria</taxon>
        <taxon>Bacillati</taxon>
        <taxon>Actinomycetota</taxon>
        <taxon>Actinomycetes</taxon>
        <taxon>Mycobacteriales</taxon>
        <taxon>Corynebacteriaceae</taxon>
        <taxon>Corynebacterium</taxon>
    </lineage>
</organism>
<name>A0ABY8VNC1_9CORY</name>
<accession>A0ABY8VNC1</accession>
<evidence type="ECO:0000313" key="1">
    <source>
        <dbReference type="EMBL" id="WIM71023.1"/>
    </source>
</evidence>
<keyword evidence="2" id="KW-1185">Reference proteome</keyword>
<evidence type="ECO:0000313" key="2">
    <source>
        <dbReference type="Proteomes" id="UP001238805"/>
    </source>
</evidence>